<feature type="domain" description="tRNA(Ile)-lysidine/2-thiocytidine synthase N-terminal" evidence="2">
    <location>
        <begin position="8"/>
        <end position="175"/>
    </location>
</feature>
<organism evidence="3 4">
    <name type="scientific">Caldicoprobacter faecalis</name>
    <dbReference type="NCBI Taxonomy" id="937334"/>
    <lineage>
        <taxon>Bacteria</taxon>
        <taxon>Bacillati</taxon>
        <taxon>Bacillota</taxon>
        <taxon>Clostridia</taxon>
        <taxon>Caldicoprobacterales</taxon>
        <taxon>Caldicoprobacteraceae</taxon>
        <taxon>Caldicoprobacter</taxon>
    </lineage>
</organism>
<accession>A0A1I5XBV2</accession>
<dbReference type="CDD" id="cd24138">
    <property type="entry name" value="TtcA-like"/>
    <property type="match status" value="1"/>
</dbReference>
<reference evidence="3 4" key="1">
    <citation type="submission" date="2016-10" db="EMBL/GenBank/DDBJ databases">
        <authorList>
            <person name="de Groot N.N."/>
        </authorList>
    </citation>
    <scope>NUCLEOTIDE SEQUENCE [LARGE SCALE GENOMIC DNA]</scope>
    <source>
        <strain evidence="3 4">DSM 20678</strain>
    </source>
</reference>
<dbReference type="EMBL" id="FOXR01000024">
    <property type="protein sequence ID" value="SFQ29411.1"/>
    <property type="molecule type" value="Genomic_DNA"/>
</dbReference>
<proteinExistence type="predicted"/>
<protein>
    <submittedName>
        <fullName evidence="3">tRNA(Ile)-lysidine synthase TilS/MesJ</fullName>
    </submittedName>
</protein>
<keyword evidence="1" id="KW-0808">Transferase</keyword>
<dbReference type="Pfam" id="PF01171">
    <property type="entry name" value="ATP_bind_3"/>
    <property type="match status" value="1"/>
</dbReference>
<dbReference type="Gene3D" id="3.40.50.620">
    <property type="entry name" value="HUPs"/>
    <property type="match status" value="1"/>
</dbReference>
<dbReference type="STRING" id="937334.SAMN05444406_12420"/>
<sequence>MIQEGDRIAVGVSGGKDSLTLLKALKLYQYFSPVSFHIEAITLTLGFDDFDVSPIEAFCKELGVPYSVKHTLIGKIVFEVRKEKNPCSLCARMRRGAIHDAALELGCKKVALGHNLDDAIETFFLSLFYEGRFNTFSPVTYLSRKEITVIRPLIYVPEPDIIGVARRHNLPVVQSPCPAAGHTQREEMKKLVRSLAKTFPDIRTRFFTALKNKHNRNLWD</sequence>
<dbReference type="PIRSF" id="PIRSF004976">
    <property type="entry name" value="ATPase_YdaO"/>
    <property type="match status" value="1"/>
</dbReference>
<keyword evidence="4" id="KW-1185">Reference proteome</keyword>
<dbReference type="Proteomes" id="UP000198577">
    <property type="component" value="Unassembled WGS sequence"/>
</dbReference>
<dbReference type="SUPFAM" id="SSF52402">
    <property type="entry name" value="Adenine nucleotide alpha hydrolases-like"/>
    <property type="match status" value="1"/>
</dbReference>
<dbReference type="PANTHER" id="PTHR43686:SF1">
    <property type="entry name" value="AMINOTRAN_5 DOMAIN-CONTAINING PROTEIN"/>
    <property type="match status" value="1"/>
</dbReference>
<dbReference type="PANTHER" id="PTHR43686">
    <property type="entry name" value="SULFURTRANSFERASE-RELATED"/>
    <property type="match status" value="1"/>
</dbReference>
<dbReference type="InterPro" id="IPR011063">
    <property type="entry name" value="TilS/TtcA_N"/>
</dbReference>
<name>A0A1I5XBV2_9FIRM</name>
<evidence type="ECO:0000313" key="4">
    <source>
        <dbReference type="Proteomes" id="UP000198577"/>
    </source>
</evidence>
<evidence type="ECO:0000259" key="2">
    <source>
        <dbReference type="Pfam" id="PF01171"/>
    </source>
</evidence>
<dbReference type="AlphaFoldDB" id="A0A1I5XBV2"/>
<gene>
    <name evidence="3" type="ORF">SAMN05444406_12420</name>
</gene>
<evidence type="ECO:0000256" key="1">
    <source>
        <dbReference type="ARBA" id="ARBA00022679"/>
    </source>
</evidence>
<dbReference type="GO" id="GO:0016740">
    <property type="term" value="F:transferase activity"/>
    <property type="evidence" value="ECO:0007669"/>
    <property type="project" value="UniProtKB-KW"/>
</dbReference>
<dbReference type="InterPro" id="IPR014729">
    <property type="entry name" value="Rossmann-like_a/b/a_fold"/>
</dbReference>
<dbReference type="GO" id="GO:0008033">
    <property type="term" value="P:tRNA processing"/>
    <property type="evidence" value="ECO:0007669"/>
    <property type="project" value="InterPro"/>
</dbReference>
<dbReference type="InterPro" id="IPR035107">
    <property type="entry name" value="tRNA_thiolation_TtcA_Ctu1"/>
</dbReference>
<evidence type="ECO:0000313" key="3">
    <source>
        <dbReference type="EMBL" id="SFQ29411.1"/>
    </source>
</evidence>